<comment type="function">
    <text evidence="6">NDH-1 shuttles electrons from NADH, via FMN and iron-sulfur (Fe-S) centers, to quinones in the respiratory chain. The immediate electron acceptor for the enzyme in this species is believed to be a menaquinone. Couples the redox reaction to proton translocation (for every two electrons transferred, four hydrogen ions are translocated across the cytoplasmic membrane), and thus conserves the redox energy in a proton gradient.</text>
</comment>
<gene>
    <name evidence="6" type="primary">nuoD</name>
    <name evidence="9" type="ORF">PROPJV5_1800</name>
</gene>
<comment type="subcellular location">
    <subcellularLocation>
        <location evidence="6">Cell membrane</location>
        <topology evidence="6">Peripheral membrane protein</topology>
        <orientation evidence="6">Cytoplasmic side</orientation>
    </subcellularLocation>
</comment>
<evidence type="ECO:0000313" key="9">
    <source>
        <dbReference type="EMBL" id="SPF68821.1"/>
    </source>
</evidence>
<dbReference type="NCBIfam" id="NF004739">
    <property type="entry name" value="PRK06075.1"/>
    <property type="match status" value="1"/>
</dbReference>
<dbReference type="GO" id="GO:0051287">
    <property type="term" value="F:NAD binding"/>
    <property type="evidence" value="ECO:0007669"/>
    <property type="project" value="InterPro"/>
</dbReference>
<dbReference type="GO" id="GO:0050136">
    <property type="term" value="F:NADH dehydrogenase (quinone) (non-electrogenic) activity"/>
    <property type="evidence" value="ECO:0007669"/>
    <property type="project" value="UniProtKB-UniRule"/>
</dbReference>
<keyword evidence="4 6" id="KW-1278">Translocase</keyword>
<dbReference type="Gene3D" id="1.10.645.10">
    <property type="entry name" value="Cytochrome-c3 Hydrogenase, chain B"/>
    <property type="match status" value="1"/>
</dbReference>
<dbReference type="InterPro" id="IPR022885">
    <property type="entry name" value="NDH1_su_D/H"/>
</dbReference>
<keyword evidence="6" id="KW-1003">Cell membrane</keyword>
<dbReference type="InterPro" id="IPR014029">
    <property type="entry name" value="NADH_UbQ_OxRdtase_49kDa_CS"/>
</dbReference>
<sequence>MSQTENRSATDDLFAESGDEHVDAAYLSNGADWDQIVDAQRESNDETIVVNVGPQHPSTHGVMRLVMELDGETVLSVRPSIGFLHTGIEKNMEYRSWTQGSAFATRCNYVAGIFNEGAYSLAVERLLGITDDMPRRASQLRVLMMEINRIASHLTGVGAGGLELGATSVQEVCLRERERVLDFTEAITGLRMNNAYIRPGGVQNDLPDDGLDLLDELLRQLRKNLPEIGQFTLQNPIFKNRLQNVAHMDLSQCMMLNASGPVLRATGYPWDLRKTQPYCGYENYEFEVCTATSMDAYGRWVIRLNEMDQSIRILEQVRDELAASKGEAYRIEDDELRWPSDLTVASDGQGNSNEHVKHIMGESMEGLIHHFKIVSQGFHVPAGQAYVPIEAPAGELGFHLVSDGGTRPYRAHLRDPGFNHVQSVPIMSEGGMLSDAIMGIASLDPVMGGVDR</sequence>
<proteinExistence type="inferred from homology"/>
<dbReference type="SUPFAM" id="SSF56762">
    <property type="entry name" value="HydB/Nqo4-like"/>
    <property type="match status" value="1"/>
</dbReference>
<dbReference type="EC" id="7.1.1.-" evidence="6"/>
<evidence type="ECO:0000256" key="2">
    <source>
        <dbReference type="ARBA" id="ARBA00022448"/>
    </source>
</evidence>
<evidence type="ECO:0000256" key="5">
    <source>
        <dbReference type="ARBA" id="ARBA00023027"/>
    </source>
</evidence>
<organism evidence="9 10">
    <name type="scientific">Propionibacterium ruminifibrarum</name>
    <dbReference type="NCBI Taxonomy" id="1962131"/>
    <lineage>
        <taxon>Bacteria</taxon>
        <taxon>Bacillati</taxon>
        <taxon>Actinomycetota</taxon>
        <taxon>Actinomycetes</taxon>
        <taxon>Propionibacteriales</taxon>
        <taxon>Propionibacteriaceae</taxon>
        <taxon>Propionibacterium</taxon>
    </lineage>
</organism>
<keyword evidence="10" id="KW-1185">Reference proteome</keyword>
<dbReference type="NCBIfam" id="TIGR01962">
    <property type="entry name" value="NuoD"/>
    <property type="match status" value="1"/>
</dbReference>
<name>A0A375I1X3_9ACTN</name>
<evidence type="ECO:0000313" key="10">
    <source>
        <dbReference type="Proteomes" id="UP000265962"/>
    </source>
</evidence>
<dbReference type="PROSITE" id="PS00535">
    <property type="entry name" value="COMPLEX1_49K"/>
    <property type="match status" value="1"/>
</dbReference>
<comment type="catalytic activity">
    <reaction evidence="6">
        <text>a quinone + NADH + 5 H(+)(in) = a quinol + NAD(+) + 4 H(+)(out)</text>
        <dbReference type="Rhea" id="RHEA:57888"/>
        <dbReference type="ChEBI" id="CHEBI:15378"/>
        <dbReference type="ChEBI" id="CHEBI:24646"/>
        <dbReference type="ChEBI" id="CHEBI:57540"/>
        <dbReference type="ChEBI" id="CHEBI:57945"/>
        <dbReference type="ChEBI" id="CHEBI:132124"/>
    </reaction>
</comment>
<dbReference type="HAMAP" id="MF_01358">
    <property type="entry name" value="NDH1_NuoD"/>
    <property type="match status" value="1"/>
</dbReference>
<comment type="similarity">
    <text evidence="1 6 7">Belongs to the complex I 49 kDa subunit family.</text>
</comment>
<protein>
    <recommendedName>
        <fullName evidence="6">NADH-quinone oxidoreductase subunit D</fullName>
        <ecNumber evidence="6">7.1.1.-</ecNumber>
    </recommendedName>
    <alternativeName>
        <fullName evidence="6">NADH dehydrogenase I subunit D</fullName>
    </alternativeName>
    <alternativeName>
        <fullName evidence="6">NDH-1 subunit D</fullName>
    </alternativeName>
</protein>
<keyword evidence="9" id="KW-0560">Oxidoreductase</keyword>
<dbReference type="Pfam" id="PF00346">
    <property type="entry name" value="Complex1_49kDa"/>
    <property type="match status" value="1"/>
</dbReference>
<keyword evidence="6" id="KW-0472">Membrane</keyword>
<evidence type="ECO:0000256" key="1">
    <source>
        <dbReference type="ARBA" id="ARBA00005769"/>
    </source>
</evidence>
<comment type="subunit">
    <text evidence="6">NDH-1 is composed of 14 different subunits. Subunits NuoB, C, D, E, F, and G constitute the peripheral sector of the complex.</text>
</comment>
<keyword evidence="2 6" id="KW-0813">Transport</keyword>
<evidence type="ECO:0000256" key="7">
    <source>
        <dbReference type="RuleBase" id="RU003685"/>
    </source>
</evidence>
<dbReference type="GO" id="GO:0005886">
    <property type="term" value="C:plasma membrane"/>
    <property type="evidence" value="ECO:0007669"/>
    <property type="project" value="UniProtKB-SubCell"/>
</dbReference>
<accession>A0A375I1X3</accession>
<dbReference type="InterPro" id="IPR001135">
    <property type="entry name" value="NADH_Q_OxRdtase_suD"/>
</dbReference>
<dbReference type="InterPro" id="IPR029014">
    <property type="entry name" value="NiFe-Hase_large"/>
</dbReference>
<dbReference type="RefSeq" id="WP_119715962.1">
    <property type="nucleotide sequence ID" value="NZ_OMOH01000006.1"/>
</dbReference>
<dbReference type="PANTHER" id="PTHR11993:SF10">
    <property type="entry name" value="NADH DEHYDROGENASE [UBIQUINONE] IRON-SULFUR PROTEIN 2, MITOCHONDRIAL"/>
    <property type="match status" value="1"/>
</dbReference>
<evidence type="ECO:0000259" key="8">
    <source>
        <dbReference type="Pfam" id="PF00346"/>
    </source>
</evidence>
<dbReference type="OrthoDB" id="9801496at2"/>
<dbReference type="EMBL" id="OMOH01000006">
    <property type="protein sequence ID" value="SPF68821.1"/>
    <property type="molecule type" value="Genomic_DNA"/>
</dbReference>
<dbReference type="AlphaFoldDB" id="A0A375I1X3"/>
<dbReference type="PANTHER" id="PTHR11993">
    <property type="entry name" value="NADH-UBIQUINONE OXIDOREDUCTASE 49 KDA SUBUNIT"/>
    <property type="match status" value="1"/>
</dbReference>
<keyword evidence="5 6" id="KW-0520">NAD</keyword>
<evidence type="ECO:0000256" key="3">
    <source>
        <dbReference type="ARBA" id="ARBA00022719"/>
    </source>
</evidence>
<evidence type="ECO:0000256" key="6">
    <source>
        <dbReference type="HAMAP-Rule" id="MF_01358"/>
    </source>
</evidence>
<evidence type="ECO:0000256" key="4">
    <source>
        <dbReference type="ARBA" id="ARBA00022967"/>
    </source>
</evidence>
<reference evidence="10" key="1">
    <citation type="submission" date="2018-02" db="EMBL/GenBank/DDBJ databases">
        <authorList>
            <person name="Hornung B."/>
        </authorList>
    </citation>
    <scope>NUCLEOTIDE SEQUENCE [LARGE SCALE GENOMIC DNA]</scope>
</reference>
<keyword evidence="3 6" id="KW-0874">Quinone</keyword>
<dbReference type="Proteomes" id="UP000265962">
    <property type="component" value="Unassembled WGS sequence"/>
</dbReference>
<dbReference type="GO" id="GO:0048038">
    <property type="term" value="F:quinone binding"/>
    <property type="evidence" value="ECO:0007669"/>
    <property type="project" value="UniProtKB-KW"/>
</dbReference>
<feature type="domain" description="NADH-quinone oxidoreductase subunit D" evidence="8">
    <location>
        <begin position="164"/>
        <end position="452"/>
    </location>
</feature>